<keyword evidence="4" id="KW-0670">Pyruvate</keyword>
<accession>A0A7W6PRG4</accession>
<dbReference type="Gene3D" id="3.40.250.10">
    <property type="entry name" value="Rhodanese-like domain"/>
    <property type="match status" value="2"/>
</dbReference>
<dbReference type="EC" id="2.8.1.1" evidence="4"/>
<feature type="domain" description="Rhodanese" evidence="3">
    <location>
        <begin position="168"/>
        <end position="280"/>
    </location>
</feature>
<dbReference type="InterPro" id="IPR045078">
    <property type="entry name" value="TST/MPST-like"/>
</dbReference>
<comment type="caution">
    <text evidence="4">The sequence shown here is derived from an EMBL/GenBank/DDBJ whole genome shotgun (WGS) entry which is preliminary data.</text>
</comment>
<keyword evidence="1 4" id="KW-0808">Transferase</keyword>
<evidence type="ECO:0000313" key="5">
    <source>
        <dbReference type="Proteomes" id="UP000519897"/>
    </source>
</evidence>
<dbReference type="GO" id="GO:0004792">
    <property type="term" value="F:thiosulfate-cyanide sulfurtransferase activity"/>
    <property type="evidence" value="ECO:0007669"/>
    <property type="project" value="UniProtKB-EC"/>
</dbReference>
<reference evidence="4 5" key="1">
    <citation type="submission" date="2020-08" db="EMBL/GenBank/DDBJ databases">
        <title>Genomic Encyclopedia of Type Strains, Phase IV (KMG-IV): sequencing the most valuable type-strain genomes for metagenomic binning, comparative biology and taxonomic classification.</title>
        <authorList>
            <person name="Goeker M."/>
        </authorList>
    </citation>
    <scope>NUCLEOTIDE SEQUENCE [LARGE SCALE GENOMIC DNA]</scope>
    <source>
        <strain evidence="4 5">DSM 29514</strain>
    </source>
</reference>
<dbReference type="SMART" id="SM00450">
    <property type="entry name" value="RHOD"/>
    <property type="match status" value="2"/>
</dbReference>
<organism evidence="4 5">
    <name type="scientific">Rhizobium rhizoryzae</name>
    <dbReference type="NCBI Taxonomy" id="451876"/>
    <lineage>
        <taxon>Bacteria</taxon>
        <taxon>Pseudomonadati</taxon>
        <taxon>Pseudomonadota</taxon>
        <taxon>Alphaproteobacteria</taxon>
        <taxon>Hyphomicrobiales</taxon>
        <taxon>Rhizobiaceae</taxon>
        <taxon>Rhizobium/Agrobacterium group</taxon>
        <taxon>Rhizobium</taxon>
    </lineage>
</organism>
<keyword evidence="2" id="KW-0677">Repeat</keyword>
<evidence type="ECO:0000256" key="2">
    <source>
        <dbReference type="ARBA" id="ARBA00022737"/>
    </source>
</evidence>
<dbReference type="AlphaFoldDB" id="A0A7W6PRG4"/>
<proteinExistence type="predicted"/>
<dbReference type="InterPro" id="IPR036873">
    <property type="entry name" value="Rhodanese-like_dom_sf"/>
</dbReference>
<feature type="domain" description="Rhodanese" evidence="3">
    <location>
        <begin position="48"/>
        <end position="140"/>
    </location>
</feature>
<evidence type="ECO:0000256" key="1">
    <source>
        <dbReference type="ARBA" id="ARBA00022679"/>
    </source>
</evidence>
<dbReference type="Proteomes" id="UP000519897">
    <property type="component" value="Unassembled WGS sequence"/>
</dbReference>
<dbReference type="InterPro" id="IPR001763">
    <property type="entry name" value="Rhodanese-like_dom"/>
</dbReference>
<dbReference type="EMBL" id="JACIEC010000003">
    <property type="protein sequence ID" value="MBB4144523.1"/>
    <property type="molecule type" value="Genomic_DNA"/>
</dbReference>
<dbReference type="GO" id="GO:0016784">
    <property type="term" value="F:3-mercaptopyruvate sulfurtransferase activity"/>
    <property type="evidence" value="ECO:0007669"/>
    <property type="project" value="UniProtKB-EC"/>
</dbReference>
<dbReference type="PANTHER" id="PTHR11364:SF27">
    <property type="entry name" value="SULFURTRANSFERASE"/>
    <property type="match status" value="1"/>
</dbReference>
<dbReference type="CDD" id="cd01448">
    <property type="entry name" value="TST_Repeat_1"/>
    <property type="match status" value="1"/>
</dbReference>
<dbReference type="PROSITE" id="PS50206">
    <property type="entry name" value="RHODANESE_3"/>
    <property type="match status" value="2"/>
</dbReference>
<gene>
    <name evidence="4" type="ORF">GGQ72_003080</name>
</gene>
<protein>
    <submittedName>
        <fullName evidence="4">Thiosulfate/3-mercaptopyruvate sulfurtransferase</fullName>
        <ecNumber evidence="4">2.8.1.1</ecNumber>
        <ecNumber evidence="4">2.8.1.2</ecNumber>
    </submittedName>
</protein>
<sequence length="290" mass="30847">MTTDEIRSSVLLTPHQLYERQRRDEEVTVLAVQSINPYTGRPSFTGQRIPGAIDTEAYEDFQSPASAQEGQRPLPKIEALQARARAWGLLAERPVVIYDADRSMTAARAWWVLKWAGLPDVRVLDGGFPAWISAGLPTTAEAVEPVPSAIVLSAGHMPQFGPDDAVKLAREGVLLDARIRPNYIGGPVAEGQPPRGHIPGAISAPAPDNVTDYGNFTDAATLVQMFAALGVDGQRPVGVYCGAGMSAAHTVLALASIGISAAMYPGSWSAWVSDPTRPVVVGAYPDSRPA</sequence>
<dbReference type="PANTHER" id="PTHR11364">
    <property type="entry name" value="THIOSULFATE SULFERTANSFERASE"/>
    <property type="match status" value="1"/>
</dbReference>
<dbReference type="RefSeq" id="WP_165131139.1">
    <property type="nucleotide sequence ID" value="NZ_CP049249.1"/>
</dbReference>
<dbReference type="SUPFAM" id="SSF52821">
    <property type="entry name" value="Rhodanese/Cell cycle control phosphatase"/>
    <property type="match status" value="2"/>
</dbReference>
<keyword evidence="5" id="KW-1185">Reference proteome</keyword>
<evidence type="ECO:0000313" key="4">
    <source>
        <dbReference type="EMBL" id="MBB4144523.1"/>
    </source>
</evidence>
<dbReference type="EC" id="2.8.1.2" evidence="4"/>
<dbReference type="Pfam" id="PF00581">
    <property type="entry name" value="Rhodanese"/>
    <property type="match status" value="2"/>
</dbReference>
<evidence type="ECO:0000259" key="3">
    <source>
        <dbReference type="PROSITE" id="PS50206"/>
    </source>
</evidence>
<name>A0A7W6PRG4_9HYPH</name>